<organism evidence="1 2">
    <name type="scientific">Polarella glacialis</name>
    <name type="common">Dinoflagellate</name>
    <dbReference type="NCBI Taxonomy" id="89957"/>
    <lineage>
        <taxon>Eukaryota</taxon>
        <taxon>Sar</taxon>
        <taxon>Alveolata</taxon>
        <taxon>Dinophyceae</taxon>
        <taxon>Suessiales</taxon>
        <taxon>Suessiaceae</taxon>
        <taxon>Polarella</taxon>
    </lineage>
</organism>
<evidence type="ECO:0000313" key="1">
    <source>
        <dbReference type="EMBL" id="CAE8618844.1"/>
    </source>
</evidence>
<dbReference type="EMBL" id="CAJNNV010026708">
    <property type="protein sequence ID" value="CAE8618844.1"/>
    <property type="molecule type" value="Genomic_DNA"/>
</dbReference>
<dbReference type="Proteomes" id="UP000654075">
    <property type="component" value="Unassembled WGS sequence"/>
</dbReference>
<feature type="non-terminal residue" evidence="1">
    <location>
        <position position="1"/>
    </location>
</feature>
<evidence type="ECO:0000313" key="2">
    <source>
        <dbReference type="Proteomes" id="UP000654075"/>
    </source>
</evidence>
<comment type="caution">
    <text evidence="1">The sequence shown here is derived from an EMBL/GenBank/DDBJ whole genome shotgun (WGS) entry which is preliminary data.</text>
</comment>
<proteinExistence type="predicted"/>
<dbReference type="AlphaFoldDB" id="A0A813G3D2"/>
<protein>
    <submittedName>
        <fullName evidence="1">Uncharacterized protein</fullName>
    </submittedName>
</protein>
<dbReference type="InterPro" id="IPR016035">
    <property type="entry name" value="Acyl_Trfase/lysoPLipase"/>
</dbReference>
<dbReference type="Gene3D" id="3.40.1090.10">
    <property type="entry name" value="Cytosolic phospholipase A2 catalytic domain"/>
    <property type="match status" value="1"/>
</dbReference>
<gene>
    <name evidence="1" type="ORF">PGLA1383_LOCUS36442</name>
</gene>
<dbReference type="SUPFAM" id="SSF52151">
    <property type="entry name" value="FabD/lysophospholipase-like"/>
    <property type="match status" value="1"/>
</dbReference>
<sequence length="521" mass="55810">AAAAEALAAAQASAAEALRRESAELLQQEAALQRELGRQAVAAAAEAQQAAERRLELFNECQAGESALRESWEKIVAERAAAERRLAEQRKACEAPMAAAQKLRGVAVRAQKALQLLGSAVKGASDQRAVVLSNLAASSKVERICQEVTEDQKSDSSGTKGAAELALAIQDAQAEAHELRSGLAMSEAASQELKLALSSVASRVWLARRRAHEVPSLTAQLEAVQRQVWAVEDRQDASPPSSWALRCSLQLLSSSAEERALLQLQLREERVQQDAVLGAPYSQGSAQSLAMRVTSPKLSRWVKVASSPFQEPPGDDCVDGEEQERCDLRAEAQLLQLRLAEEGCRLPACCVGVEALEFANLFQIRQHAGPCRIGSRGLFESVAGPQKKRRVSPGPGPGPYSYKTALTFEGGGFSSVATQSAILAGLLSLAGKASTPPVLQPTLEGTGLLDKFDLLTSVSGGGWFLSCLLYSRKFLTFMELMAANPSQAGKHFMKGYMDAWLQKAQKVHGQISQVLTAPCRS</sequence>
<keyword evidence="2" id="KW-1185">Reference proteome</keyword>
<accession>A0A813G3D2</accession>
<name>A0A813G3D2_POLGL</name>
<reference evidence="1" key="1">
    <citation type="submission" date="2021-02" db="EMBL/GenBank/DDBJ databases">
        <authorList>
            <person name="Dougan E. K."/>
            <person name="Rhodes N."/>
            <person name="Thang M."/>
            <person name="Chan C."/>
        </authorList>
    </citation>
    <scope>NUCLEOTIDE SEQUENCE</scope>
</reference>